<keyword evidence="2 4" id="KW-0238">DNA-binding</keyword>
<dbReference type="GO" id="GO:0032784">
    <property type="term" value="P:regulation of DNA-templated transcription elongation"/>
    <property type="evidence" value="ECO:0007669"/>
    <property type="project" value="UniProtKB-UniRule"/>
</dbReference>
<dbReference type="SUPFAM" id="SSF54534">
    <property type="entry name" value="FKBP-like"/>
    <property type="match status" value="1"/>
</dbReference>
<evidence type="ECO:0000259" key="5">
    <source>
        <dbReference type="Pfam" id="PF01272"/>
    </source>
</evidence>
<dbReference type="PANTHER" id="PTHR30437">
    <property type="entry name" value="TRANSCRIPTION ELONGATION FACTOR GREA"/>
    <property type="match status" value="1"/>
</dbReference>
<dbReference type="InterPro" id="IPR022691">
    <property type="entry name" value="Tscrpt_elong_fac_GreA/B_N"/>
</dbReference>
<comment type="function">
    <text evidence="4">Necessary for efficient RNA polymerase transcription elongation past template-encoded arresting sites. The arresting sites in DNA have the property of trapping a certain fraction of elongating RNA polymerases that pass through, resulting in locked ternary complexes. Cleavage of the nascent transcript by cleavage factors such as GreA or GreB allows the resumption of elongation from the new 3'terminus. GreB releases sequences of up to 9 nucleotides in length.</text>
</comment>
<dbReference type="Gene3D" id="1.10.287.180">
    <property type="entry name" value="Transcription elongation factor, GreA/GreB, N-terminal domain"/>
    <property type="match status" value="1"/>
</dbReference>
<gene>
    <name evidence="4" type="primary">greB</name>
    <name evidence="7" type="ORF">SAMN05660831_01751</name>
</gene>
<dbReference type="InterPro" id="IPR018151">
    <property type="entry name" value="TF_GreA/GreB_CS"/>
</dbReference>
<keyword evidence="8" id="KW-1185">Reference proteome</keyword>
<dbReference type="Pfam" id="PF03449">
    <property type="entry name" value="GreA_GreB_N"/>
    <property type="match status" value="1"/>
</dbReference>
<dbReference type="PANTHER" id="PTHR30437:SF6">
    <property type="entry name" value="TRANSCRIPTION ELONGATION FACTOR GREB"/>
    <property type="match status" value="1"/>
</dbReference>
<dbReference type="HAMAP" id="MF_00930">
    <property type="entry name" value="GreB"/>
    <property type="match status" value="1"/>
</dbReference>
<dbReference type="EMBL" id="FOMJ01000005">
    <property type="protein sequence ID" value="SFD48181.1"/>
    <property type="molecule type" value="Genomic_DNA"/>
</dbReference>
<organism evidence="7 8">
    <name type="scientific">Thiohalospira halophila DSM 15071</name>
    <dbReference type="NCBI Taxonomy" id="1123397"/>
    <lineage>
        <taxon>Bacteria</taxon>
        <taxon>Pseudomonadati</taxon>
        <taxon>Pseudomonadota</taxon>
        <taxon>Gammaproteobacteria</taxon>
        <taxon>Thiohalospirales</taxon>
        <taxon>Thiohalospiraceae</taxon>
        <taxon>Thiohalospira</taxon>
    </lineage>
</organism>
<dbReference type="InterPro" id="IPR001437">
    <property type="entry name" value="Tscrpt_elong_fac_GreA/B_C"/>
</dbReference>
<dbReference type="SUPFAM" id="SSF46557">
    <property type="entry name" value="GreA transcript cleavage protein, N-terminal domain"/>
    <property type="match status" value="1"/>
</dbReference>
<dbReference type="InterPro" id="IPR023459">
    <property type="entry name" value="Tscrpt_elong_fac_GreA/B_fam"/>
</dbReference>
<dbReference type="FunFam" id="1.10.287.180:FF:000001">
    <property type="entry name" value="Transcription elongation factor GreA"/>
    <property type="match status" value="1"/>
</dbReference>
<accession>A0A1I1SP95</accession>
<dbReference type="GO" id="GO:0006354">
    <property type="term" value="P:DNA-templated transcription elongation"/>
    <property type="evidence" value="ECO:0007669"/>
    <property type="project" value="TreeGrafter"/>
</dbReference>
<dbReference type="InterPro" id="IPR036953">
    <property type="entry name" value="GreA/GreB_C_sf"/>
</dbReference>
<evidence type="ECO:0000256" key="2">
    <source>
        <dbReference type="ARBA" id="ARBA00023125"/>
    </source>
</evidence>
<evidence type="ECO:0000256" key="3">
    <source>
        <dbReference type="ARBA" id="ARBA00023163"/>
    </source>
</evidence>
<dbReference type="Proteomes" id="UP000198611">
    <property type="component" value="Unassembled WGS sequence"/>
</dbReference>
<dbReference type="STRING" id="1123397.SAMN05660831_01751"/>
<dbReference type="AlphaFoldDB" id="A0A1I1SP95"/>
<evidence type="ECO:0000256" key="4">
    <source>
        <dbReference type="HAMAP-Rule" id="MF_00930"/>
    </source>
</evidence>
<protein>
    <recommendedName>
        <fullName evidence="4">Transcription elongation factor GreB</fullName>
    </recommendedName>
    <alternativeName>
        <fullName evidence="4">Transcript cleavage factor GreB</fullName>
    </alternativeName>
</protein>
<feature type="domain" description="Transcription elongation factor GreA/GreB N-terminal" evidence="6">
    <location>
        <begin position="11"/>
        <end position="80"/>
    </location>
</feature>
<dbReference type="Pfam" id="PF01272">
    <property type="entry name" value="GreA_GreB"/>
    <property type="match status" value="1"/>
</dbReference>
<keyword evidence="7" id="KW-0251">Elongation factor</keyword>
<dbReference type="FunFam" id="3.10.50.30:FF:000001">
    <property type="entry name" value="Transcription elongation factor GreA"/>
    <property type="match status" value="1"/>
</dbReference>
<feature type="domain" description="Transcription elongation factor GreA/GreB C-terminal" evidence="5">
    <location>
        <begin position="89"/>
        <end position="161"/>
    </location>
</feature>
<dbReference type="GO" id="GO:0003746">
    <property type="term" value="F:translation elongation factor activity"/>
    <property type="evidence" value="ECO:0007669"/>
    <property type="project" value="UniProtKB-KW"/>
</dbReference>
<keyword evidence="7" id="KW-0648">Protein biosynthesis</keyword>
<dbReference type="InterPro" id="IPR028624">
    <property type="entry name" value="Tscrpt_elong_fac_GreA/B"/>
</dbReference>
<dbReference type="NCBIfam" id="NF002506">
    <property type="entry name" value="PRK01885.1"/>
    <property type="match status" value="1"/>
</dbReference>
<comment type="similarity">
    <text evidence="4">Belongs to the GreA/GreB family. GreB subfamily.</text>
</comment>
<dbReference type="HAMAP" id="MF_00105">
    <property type="entry name" value="GreA_GreB"/>
    <property type="match status" value="1"/>
</dbReference>
<dbReference type="PROSITE" id="PS00830">
    <property type="entry name" value="GREAB_2"/>
    <property type="match status" value="1"/>
</dbReference>
<dbReference type="PROSITE" id="PS00829">
    <property type="entry name" value="GREAB_1"/>
    <property type="match status" value="1"/>
</dbReference>
<evidence type="ECO:0000259" key="6">
    <source>
        <dbReference type="Pfam" id="PF03449"/>
    </source>
</evidence>
<dbReference type="InterPro" id="IPR036805">
    <property type="entry name" value="Tscrpt_elong_fac_GreA/B_N_sf"/>
</dbReference>
<dbReference type="NCBIfam" id="TIGR01461">
    <property type="entry name" value="greB"/>
    <property type="match status" value="1"/>
</dbReference>
<dbReference type="InterPro" id="IPR006358">
    <property type="entry name" value="Tscrpt_elong_fac_GreB"/>
</dbReference>
<keyword evidence="3 4" id="KW-0804">Transcription</keyword>
<evidence type="ECO:0000256" key="1">
    <source>
        <dbReference type="ARBA" id="ARBA00023015"/>
    </source>
</evidence>
<proteinExistence type="inferred from homology"/>
<sequence length="175" mass="19879">MAGRPRRGSAYITLEGARALQEELEHLWRVERPEVTRQVSDAAALGDRSENAEYIYGKKRLREIDRRLRYLQKRLDEVQVVHRQGPEPDGVYFGAWVDLEESDGGEQRVRIVGPDEIDPERGWISIDSPVARSLLGKRAGDEVRARTPEGERELTIAAVHYEPPEGSPGNSPERR</sequence>
<keyword evidence="1 4" id="KW-0805">Transcription regulation</keyword>
<dbReference type="GO" id="GO:0070063">
    <property type="term" value="F:RNA polymerase binding"/>
    <property type="evidence" value="ECO:0007669"/>
    <property type="project" value="InterPro"/>
</dbReference>
<dbReference type="RefSeq" id="WP_093428388.1">
    <property type="nucleotide sequence ID" value="NZ_FOMJ01000005.1"/>
</dbReference>
<dbReference type="Gene3D" id="3.10.50.30">
    <property type="entry name" value="Transcription elongation factor, GreA/GreB, C-terminal domain"/>
    <property type="match status" value="1"/>
</dbReference>
<dbReference type="GO" id="GO:0003677">
    <property type="term" value="F:DNA binding"/>
    <property type="evidence" value="ECO:0007669"/>
    <property type="project" value="UniProtKB-UniRule"/>
</dbReference>
<reference evidence="7 8" key="1">
    <citation type="submission" date="2016-10" db="EMBL/GenBank/DDBJ databases">
        <authorList>
            <person name="de Groot N.N."/>
        </authorList>
    </citation>
    <scope>NUCLEOTIDE SEQUENCE [LARGE SCALE GENOMIC DNA]</scope>
    <source>
        <strain evidence="7 8">HL3</strain>
    </source>
</reference>
<dbReference type="OrthoDB" id="5511940at2"/>
<dbReference type="PIRSF" id="PIRSF006092">
    <property type="entry name" value="GreA_GreB"/>
    <property type="match status" value="1"/>
</dbReference>
<evidence type="ECO:0000313" key="8">
    <source>
        <dbReference type="Proteomes" id="UP000198611"/>
    </source>
</evidence>
<evidence type="ECO:0000313" key="7">
    <source>
        <dbReference type="EMBL" id="SFD48181.1"/>
    </source>
</evidence>
<name>A0A1I1SP95_9GAMM</name>